<dbReference type="AlphaFoldDB" id="A0A1Y1W2U4"/>
<dbReference type="Proteomes" id="UP000193922">
    <property type="component" value="Unassembled WGS sequence"/>
</dbReference>
<proteinExistence type="predicted"/>
<keyword evidence="3" id="KW-1185">Reference proteome</keyword>
<protein>
    <submittedName>
        <fullName evidence="2">Uncharacterized protein</fullName>
    </submittedName>
</protein>
<dbReference type="GeneID" id="63808363"/>
<dbReference type="GO" id="GO:0032436">
    <property type="term" value="P:positive regulation of proteasomal ubiquitin-dependent protein catabolic process"/>
    <property type="evidence" value="ECO:0007669"/>
    <property type="project" value="TreeGrafter"/>
</dbReference>
<name>A0A1Y1W2U4_9FUNG</name>
<comment type="caution">
    <text evidence="2">The sequence shown here is derived from an EMBL/GenBank/DDBJ whole genome shotgun (WGS) entry which is preliminary data.</text>
</comment>
<feature type="region of interest" description="Disordered" evidence="1">
    <location>
        <begin position="1"/>
        <end position="25"/>
    </location>
</feature>
<sequence length="656" mass="73170">MNPDTNLPRLLRRRQTSSDTSKRRQSQVYSFVYPNRTIHNIETPDCNFRRFSPDGNYLVAFTRNLSGLQVYRVQRASTSSAGTGDKSKGFSEFFRLAWARDYVGVGESLHREVCLVTDNGYLILARLRRTGIASTFNNSGQQASRAVYPNTLSCVNAVEDMTLLVVELGTGNIVDTREYPNDIIYLGGHNGLSLYQDRLCVVSLKYQCVRLMKIDTGRLVDIQEIGWYTRQDDGIYEEELRIRELRCQRKRRAETARLAELSPAAKRQRRLEAALMLASTAADAEPGALGSREQTPFIFPFSPSVQTLLGHPPSGTISPSMATAPLQATAVSAETMDAARRISVLHLQTLQRFPPHYRMMVTRTMQQGRGEADGSLASLEPSLAIAPLSGLKQRLLATLFLRARESVAGTQHFYRTYQLYEWLVVWRVQFLTSSTLLMRFVPVQTAISRSHTQHNLSANLANSFSLLAEYDIETTRFGNIWDTSDLALAQEVETRMDMFRAPMVGVSPSLANDVYLREAFMASQAGIRQTRSGGPVQAARKAAALLPVAPQTLQTSPYLDPVVFKCSTRMRQGIERFRVTQSAPIKFYDRATGALRFVLAPGNDGDGLAVGDDAGQQKSGAHYLFHPTLPLVLSTQHELSSIAVPVSNIHYWDPND</sequence>
<evidence type="ECO:0000313" key="3">
    <source>
        <dbReference type="Proteomes" id="UP000193922"/>
    </source>
</evidence>
<dbReference type="GO" id="GO:0005634">
    <property type="term" value="C:nucleus"/>
    <property type="evidence" value="ECO:0007669"/>
    <property type="project" value="TreeGrafter"/>
</dbReference>
<dbReference type="RefSeq" id="XP_040741492.1">
    <property type="nucleotide sequence ID" value="XM_040891715.1"/>
</dbReference>
<dbReference type="OrthoDB" id="18339at2759"/>
<gene>
    <name evidence="2" type="ORF">DL89DRAFT_47776</name>
</gene>
<evidence type="ECO:0000256" key="1">
    <source>
        <dbReference type="SAM" id="MobiDB-lite"/>
    </source>
</evidence>
<dbReference type="PANTHER" id="PTHR13374:SF3">
    <property type="entry name" value="DET1 HOMOLOG"/>
    <property type="match status" value="1"/>
</dbReference>
<dbReference type="Pfam" id="PF09737">
    <property type="entry name" value="Det1"/>
    <property type="match status" value="2"/>
</dbReference>
<evidence type="ECO:0000313" key="2">
    <source>
        <dbReference type="EMBL" id="ORX67605.1"/>
    </source>
</evidence>
<dbReference type="GO" id="GO:1990756">
    <property type="term" value="F:ubiquitin-like ligase-substrate adaptor activity"/>
    <property type="evidence" value="ECO:0007669"/>
    <property type="project" value="TreeGrafter"/>
</dbReference>
<dbReference type="InterPro" id="IPR019138">
    <property type="entry name" value="De-etiolated_protein_1_Det1"/>
</dbReference>
<dbReference type="GO" id="GO:0016567">
    <property type="term" value="P:protein ubiquitination"/>
    <property type="evidence" value="ECO:0007669"/>
    <property type="project" value="TreeGrafter"/>
</dbReference>
<accession>A0A1Y1W2U4</accession>
<organism evidence="2 3">
    <name type="scientific">Linderina pennispora</name>
    <dbReference type="NCBI Taxonomy" id="61395"/>
    <lineage>
        <taxon>Eukaryota</taxon>
        <taxon>Fungi</taxon>
        <taxon>Fungi incertae sedis</taxon>
        <taxon>Zoopagomycota</taxon>
        <taxon>Kickxellomycotina</taxon>
        <taxon>Kickxellomycetes</taxon>
        <taxon>Kickxellales</taxon>
        <taxon>Kickxellaceae</taxon>
        <taxon>Linderina</taxon>
    </lineage>
</organism>
<dbReference type="SUPFAM" id="SSF82171">
    <property type="entry name" value="DPP6 N-terminal domain-like"/>
    <property type="match status" value="1"/>
</dbReference>
<dbReference type="EMBL" id="MCFD01000012">
    <property type="protein sequence ID" value="ORX67605.1"/>
    <property type="molecule type" value="Genomic_DNA"/>
</dbReference>
<dbReference type="PANTHER" id="PTHR13374">
    <property type="entry name" value="DET1 HOMOLOG DE-ETIOLATED-1 HOMOLOG"/>
    <property type="match status" value="1"/>
</dbReference>
<reference evidence="2 3" key="1">
    <citation type="submission" date="2016-07" db="EMBL/GenBank/DDBJ databases">
        <title>Pervasive Adenine N6-methylation of Active Genes in Fungi.</title>
        <authorList>
            <consortium name="DOE Joint Genome Institute"/>
            <person name="Mondo S.J."/>
            <person name="Dannebaum R.O."/>
            <person name="Kuo R.C."/>
            <person name="Labutti K."/>
            <person name="Haridas S."/>
            <person name="Kuo A."/>
            <person name="Salamov A."/>
            <person name="Ahrendt S.R."/>
            <person name="Lipzen A."/>
            <person name="Sullivan W."/>
            <person name="Andreopoulos W.B."/>
            <person name="Clum A."/>
            <person name="Lindquist E."/>
            <person name="Daum C."/>
            <person name="Ramamoorthy G.K."/>
            <person name="Gryganskyi A."/>
            <person name="Culley D."/>
            <person name="Magnuson J.K."/>
            <person name="James T.Y."/>
            <person name="O'Malley M.A."/>
            <person name="Stajich J.E."/>
            <person name="Spatafora J.W."/>
            <person name="Visel A."/>
            <person name="Grigoriev I.V."/>
        </authorList>
    </citation>
    <scope>NUCLEOTIDE SEQUENCE [LARGE SCALE GENOMIC DNA]</scope>
    <source>
        <strain evidence="2 3">ATCC 12442</strain>
    </source>
</reference>
<dbReference type="GO" id="GO:0031625">
    <property type="term" value="F:ubiquitin protein ligase binding"/>
    <property type="evidence" value="ECO:0007669"/>
    <property type="project" value="TreeGrafter"/>
</dbReference>
<dbReference type="STRING" id="61395.A0A1Y1W2U4"/>
<dbReference type="GO" id="GO:0031461">
    <property type="term" value="C:cullin-RING ubiquitin ligase complex"/>
    <property type="evidence" value="ECO:0007669"/>
    <property type="project" value="TreeGrafter"/>
</dbReference>